<keyword evidence="2" id="KW-1185">Reference proteome</keyword>
<dbReference type="Proteomes" id="UP000784294">
    <property type="component" value="Unassembled WGS sequence"/>
</dbReference>
<reference evidence="1" key="1">
    <citation type="submission" date="2018-11" db="EMBL/GenBank/DDBJ databases">
        <authorList>
            <consortium name="Pathogen Informatics"/>
        </authorList>
    </citation>
    <scope>NUCLEOTIDE SEQUENCE</scope>
</reference>
<gene>
    <name evidence="1" type="ORF">PXEA_LOCUS10908</name>
</gene>
<dbReference type="OrthoDB" id="5978643at2759"/>
<sequence length="96" mass="11037">MQHRNLELVALLERKHEAHTRAVAQLTSARDQAVKKITSAEASRSLQEIAMKRELAKAREQVSAFYLHDACQKGFYCWVVKFFSSDTVLIKMIKET</sequence>
<dbReference type="EMBL" id="CAAALY010032750">
    <property type="protein sequence ID" value="VEL17468.1"/>
    <property type="molecule type" value="Genomic_DNA"/>
</dbReference>
<evidence type="ECO:0000313" key="2">
    <source>
        <dbReference type="Proteomes" id="UP000784294"/>
    </source>
</evidence>
<proteinExistence type="predicted"/>
<name>A0A448WQB6_9PLAT</name>
<protein>
    <submittedName>
        <fullName evidence="1">Uncharacterized protein</fullName>
    </submittedName>
</protein>
<evidence type="ECO:0000313" key="1">
    <source>
        <dbReference type="EMBL" id="VEL17468.1"/>
    </source>
</evidence>
<dbReference type="AlphaFoldDB" id="A0A448WQB6"/>
<comment type="caution">
    <text evidence="1">The sequence shown here is derived from an EMBL/GenBank/DDBJ whole genome shotgun (WGS) entry which is preliminary data.</text>
</comment>
<accession>A0A448WQB6</accession>
<organism evidence="1 2">
    <name type="scientific">Protopolystoma xenopodis</name>
    <dbReference type="NCBI Taxonomy" id="117903"/>
    <lineage>
        <taxon>Eukaryota</taxon>
        <taxon>Metazoa</taxon>
        <taxon>Spiralia</taxon>
        <taxon>Lophotrochozoa</taxon>
        <taxon>Platyhelminthes</taxon>
        <taxon>Monogenea</taxon>
        <taxon>Polyopisthocotylea</taxon>
        <taxon>Polystomatidea</taxon>
        <taxon>Polystomatidae</taxon>
        <taxon>Protopolystoma</taxon>
    </lineage>
</organism>